<dbReference type="RefSeq" id="WP_013702231.1">
    <property type="nucleotide sequence ID" value="NC_015385.1"/>
</dbReference>
<sequence>MKKRVCSIISAFIAVASVSFFSCKEENEVYLYNWTYYTPDEVLRDFEKEFNCTVKVDSYASNEEMYAKLRAGAKGYDIVVPSQDYCSIMIKQGMFRELDQSKMTNKSHINPLVFEKADYDPQMKYCVPYYLGAAGIAVNKTKVSTDYEKTWNIFADKQFAGHATMMDDMREVIGDALTTLGYSINTVNQNELKEASDYIIKNWKPNLVKFDAEGFGKSFASGDFWLCQGYAEVVFGEVPEDKWEETIDFFIPAEGGPSYLDSMCILKDAPHYDLANEFVNYIHRPEVYAKFLDAFHFPCFVNKDAAQYMTTKTMYEADQMSNCVLKEDLGEDLDKYNELWQEIRFTE</sequence>
<feature type="signal peptide" evidence="6">
    <location>
        <begin position="1"/>
        <end position="21"/>
    </location>
</feature>
<evidence type="ECO:0000256" key="3">
    <source>
        <dbReference type="ARBA" id="ARBA00022729"/>
    </source>
</evidence>
<dbReference type="STRING" id="869209.Tresu_2108"/>
<gene>
    <name evidence="7" type="ordered locus">Tresu_2108</name>
</gene>
<keyword evidence="2" id="KW-0813">Transport</keyword>
<evidence type="ECO:0000256" key="5">
    <source>
        <dbReference type="PIRSR" id="PIRSR019574-1"/>
    </source>
</evidence>
<evidence type="ECO:0000256" key="6">
    <source>
        <dbReference type="SAM" id="SignalP"/>
    </source>
</evidence>
<dbReference type="EMBL" id="CP002631">
    <property type="protein sequence ID" value="AEB14978.1"/>
    <property type="molecule type" value="Genomic_DNA"/>
</dbReference>
<protein>
    <submittedName>
        <fullName evidence="7">Spermidine/putrescine ABC transporter, periplasmic binding protein</fullName>
    </submittedName>
</protein>
<dbReference type="GO" id="GO:0019808">
    <property type="term" value="F:polyamine binding"/>
    <property type="evidence" value="ECO:0007669"/>
    <property type="project" value="InterPro"/>
</dbReference>
<dbReference type="Proteomes" id="UP000006852">
    <property type="component" value="Chromosome"/>
</dbReference>
<proteinExistence type="predicted"/>
<dbReference type="GO" id="GO:0015846">
    <property type="term" value="P:polyamine transport"/>
    <property type="evidence" value="ECO:0007669"/>
    <property type="project" value="InterPro"/>
</dbReference>
<accession>F2NTI9</accession>
<dbReference type="HOGENOM" id="CLU_026974_1_3_12"/>
<dbReference type="eggNOG" id="COG0687">
    <property type="taxonomic scope" value="Bacteria"/>
</dbReference>
<evidence type="ECO:0000256" key="2">
    <source>
        <dbReference type="ARBA" id="ARBA00022448"/>
    </source>
</evidence>
<dbReference type="PROSITE" id="PS51257">
    <property type="entry name" value="PROKAR_LIPOPROTEIN"/>
    <property type="match status" value="1"/>
</dbReference>
<dbReference type="GO" id="GO:0042597">
    <property type="term" value="C:periplasmic space"/>
    <property type="evidence" value="ECO:0007669"/>
    <property type="project" value="UniProtKB-SubCell"/>
</dbReference>
<reference evidence="7 8" key="1">
    <citation type="journal article" date="2011" name="Stand. Genomic Sci.">
        <title>Complete genome sequence of Treponema succinifaciens type strain (6091).</title>
        <authorList>
            <person name="Han C."/>
            <person name="Gronow S."/>
            <person name="Teshima H."/>
            <person name="Lapidus A."/>
            <person name="Nolan M."/>
            <person name="Lucas S."/>
            <person name="Hammon N."/>
            <person name="Deshpande S."/>
            <person name="Cheng J.F."/>
            <person name="Zeytun A."/>
            <person name="Tapia R."/>
            <person name="Goodwin L."/>
            <person name="Pitluck S."/>
            <person name="Liolios K."/>
            <person name="Pagani I."/>
            <person name="Ivanova N."/>
            <person name="Mavromatis K."/>
            <person name="Mikhailova N."/>
            <person name="Huntemann M."/>
            <person name="Pati A."/>
            <person name="Chen A."/>
            <person name="Palaniappan K."/>
            <person name="Land M."/>
            <person name="Hauser L."/>
            <person name="Brambilla E.M."/>
            <person name="Rohde M."/>
            <person name="Goker M."/>
            <person name="Woyke T."/>
            <person name="Bristow J."/>
            <person name="Eisen J.A."/>
            <person name="Markowitz V."/>
            <person name="Hugenholtz P."/>
            <person name="Kyrpides N.C."/>
            <person name="Klenk H.P."/>
            <person name="Detter J.C."/>
        </authorList>
    </citation>
    <scope>NUCLEOTIDE SEQUENCE [LARGE SCALE GENOMIC DNA]</scope>
    <source>
        <strain evidence="8">ATCC 33096 / DSM 2489 / 6091</strain>
    </source>
</reference>
<keyword evidence="8" id="KW-1185">Reference proteome</keyword>
<feature type="binding site" evidence="5">
    <location>
        <begin position="168"/>
        <end position="171"/>
    </location>
    <ligand>
        <name>spermidine</name>
        <dbReference type="ChEBI" id="CHEBI:57834"/>
    </ligand>
</feature>
<dbReference type="PRINTS" id="PR00909">
    <property type="entry name" value="SPERMDNBNDNG"/>
</dbReference>
<dbReference type="InterPro" id="IPR001188">
    <property type="entry name" value="Sperm_putr-bd"/>
</dbReference>
<evidence type="ECO:0000256" key="1">
    <source>
        <dbReference type="ARBA" id="ARBA00004418"/>
    </source>
</evidence>
<dbReference type="GeneID" id="302999231"/>
<dbReference type="AlphaFoldDB" id="F2NTI9"/>
<keyword evidence="4" id="KW-0574">Periplasm</keyword>
<evidence type="ECO:0000313" key="7">
    <source>
        <dbReference type="EMBL" id="AEB14978.1"/>
    </source>
</evidence>
<dbReference type="Gene3D" id="3.40.190.10">
    <property type="entry name" value="Periplasmic binding protein-like II"/>
    <property type="match status" value="2"/>
</dbReference>
<keyword evidence="3 6" id="KW-0732">Signal</keyword>
<organism evidence="7 8">
    <name type="scientific">Treponema succinifaciens (strain ATCC 33096 / DSM 2489 / 6091)</name>
    <dbReference type="NCBI Taxonomy" id="869209"/>
    <lineage>
        <taxon>Bacteria</taxon>
        <taxon>Pseudomonadati</taxon>
        <taxon>Spirochaetota</taxon>
        <taxon>Spirochaetia</taxon>
        <taxon>Spirochaetales</taxon>
        <taxon>Treponemataceae</taxon>
        <taxon>Treponema</taxon>
    </lineage>
</organism>
<dbReference type="PANTHER" id="PTHR30222">
    <property type="entry name" value="SPERMIDINE/PUTRESCINE-BINDING PERIPLASMIC PROTEIN"/>
    <property type="match status" value="1"/>
</dbReference>
<dbReference type="PIRSF" id="PIRSF019574">
    <property type="entry name" value="Periplasmic_polyamine_BP"/>
    <property type="match status" value="1"/>
</dbReference>
<evidence type="ECO:0000313" key="8">
    <source>
        <dbReference type="Proteomes" id="UP000006852"/>
    </source>
</evidence>
<dbReference type="SUPFAM" id="SSF53850">
    <property type="entry name" value="Periplasmic binding protein-like II"/>
    <property type="match status" value="1"/>
</dbReference>
<dbReference type="PANTHER" id="PTHR30222:SF17">
    <property type="entry name" value="SPERMIDINE_PUTRESCINE-BINDING PERIPLASMIC PROTEIN"/>
    <property type="match status" value="1"/>
</dbReference>
<feature type="chain" id="PRO_5003282902" evidence="6">
    <location>
        <begin position="22"/>
        <end position="347"/>
    </location>
</feature>
<dbReference type="KEGG" id="tsu:Tresu_2108"/>
<name>F2NTI9_TRES6</name>
<dbReference type="OrthoDB" id="9769319at2"/>
<reference evidence="8" key="2">
    <citation type="submission" date="2011-04" db="EMBL/GenBank/DDBJ databases">
        <title>The complete genome of chromosome of Treponema succinifaciens DSM 2489.</title>
        <authorList>
            <person name="Lucas S."/>
            <person name="Copeland A."/>
            <person name="Lapidus A."/>
            <person name="Bruce D."/>
            <person name="Goodwin L."/>
            <person name="Pitluck S."/>
            <person name="Peters L."/>
            <person name="Kyrpides N."/>
            <person name="Mavromatis K."/>
            <person name="Ivanova N."/>
            <person name="Ovchinnikova G."/>
            <person name="Teshima H."/>
            <person name="Detter J.C."/>
            <person name="Tapia R."/>
            <person name="Han C."/>
            <person name="Land M."/>
            <person name="Hauser L."/>
            <person name="Markowitz V."/>
            <person name="Cheng J.-F."/>
            <person name="Hugenholtz P."/>
            <person name="Woyke T."/>
            <person name="Wu D."/>
            <person name="Gronow S."/>
            <person name="Wellnitz S."/>
            <person name="Brambilla E."/>
            <person name="Klenk H.-P."/>
            <person name="Eisen J.A."/>
        </authorList>
    </citation>
    <scope>NUCLEOTIDE SEQUENCE [LARGE SCALE GENOMIC DNA]</scope>
    <source>
        <strain evidence="8">ATCC 33096 / DSM 2489 / 6091</strain>
    </source>
</reference>
<dbReference type="InterPro" id="IPR006059">
    <property type="entry name" value="SBP"/>
</dbReference>
<comment type="subcellular location">
    <subcellularLocation>
        <location evidence="1">Periplasm</location>
    </subcellularLocation>
</comment>
<dbReference type="Pfam" id="PF13416">
    <property type="entry name" value="SBP_bac_8"/>
    <property type="match status" value="1"/>
</dbReference>
<evidence type="ECO:0000256" key="4">
    <source>
        <dbReference type="ARBA" id="ARBA00022764"/>
    </source>
</evidence>